<keyword evidence="2" id="KW-1185">Reference proteome</keyword>
<accession>A0AAV7QH72</accession>
<organism evidence="1 2">
    <name type="scientific">Pleurodeles waltl</name>
    <name type="common">Iberian ribbed newt</name>
    <dbReference type="NCBI Taxonomy" id="8319"/>
    <lineage>
        <taxon>Eukaryota</taxon>
        <taxon>Metazoa</taxon>
        <taxon>Chordata</taxon>
        <taxon>Craniata</taxon>
        <taxon>Vertebrata</taxon>
        <taxon>Euteleostomi</taxon>
        <taxon>Amphibia</taxon>
        <taxon>Batrachia</taxon>
        <taxon>Caudata</taxon>
        <taxon>Salamandroidea</taxon>
        <taxon>Salamandridae</taxon>
        <taxon>Pleurodelinae</taxon>
        <taxon>Pleurodeles</taxon>
    </lineage>
</organism>
<evidence type="ECO:0000313" key="2">
    <source>
        <dbReference type="Proteomes" id="UP001066276"/>
    </source>
</evidence>
<dbReference type="Proteomes" id="UP001066276">
    <property type="component" value="Chromosome 6"/>
</dbReference>
<dbReference type="EMBL" id="JANPWB010000010">
    <property type="protein sequence ID" value="KAJ1138686.1"/>
    <property type="molecule type" value="Genomic_DNA"/>
</dbReference>
<reference evidence="1" key="1">
    <citation type="journal article" date="2022" name="bioRxiv">
        <title>Sequencing and chromosome-scale assembly of the giantPleurodeles waltlgenome.</title>
        <authorList>
            <person name="Brown T."/>
            <person name="Elewa A."/>
            <person name="Iarovenko S."/>
            <person name="Subramanian E."/>
            <person name="Araus A.J."/>
            <person name="Petzold A."/>
            <person name="Susuki M."/>
            <person name="Suzuki K.-i.T."/>
            <person name="Hayashi T."/>
            <person name="Toyoda A."/>
            <person name="Oliveira C."/>
            <person name="Osipova E."/>
            <person name="Leigh N.D."/>
            <person name="Simon A."/>
            <person name="Yun M.H."/>
        </authorList>
    </citation>
    <scope>NUCLEOTIDE SEQUENCE</scope>
    <source>
        <strain evidence="1">20211129_DDA</strain>
        <tissue evidence="1">Liver</tissue>
    </source>
</reference>
<gene>
    <name evidence="1" type="ORF">NDU88_005067</name>
</gene>
<protein>
    <submittedName>
        <fullName evidence="1">Uncharacterized protein</fullName>
    </submittedName>
</protein>
<name>A0AAV7QH72_PLEWA</name>
<sequence length="77" mass="8535">MHVDASRSEEWQAKHNLEATALAKRNREIGLVVIVGDKLITTALAAACEARHGPACIKRRTERSCKHSNSKTEQRPS</sequence>
<dbReference type="AlphaFoldDB" id="A0AAV7QH72"/>
<evidence type="ECO:0000313" key="1">
    <source>
        <dbReference type="EMBL" id="KAJ1138686.1"/>
    </source>
</evidence>
<comment type="caution">
    <text evidence="1">The sequence shown here is derived from an EMBL/GenBank/DDBJ whole genome shotgun (WGS) entry which is preliminary data.</text>
</comment>
<proteinExistence type="predicted"/>